<keyword evidence="4" id="KW-0443">Lipid metabolism</keyword>
<sequence>MALWASSNLVSSSWTYPCRKNRSRRANQSSGSVGKKVGTDKGVATEGVGRELRPLRLSRQNFLYRFVMTGETSGYSWWVRLIVLLLRCWMSIYHFASYLPFLILMNPPGRVQNSQRVKARPLKEGNLTSPYRCTSSFDRLAVYRHPGVDTIDKAFDRSVKVNRNKPCMGTREVLSIEKEPQPDGRTFEKLNLGEYKWQSFDTVDRRVRHIGAGLLHIGHGVGKRIIIFAETQANWMIAALACFKYKFPVVTVYATLGEGSIANAINDTEAETIITSQDLTPKIKEISSGCKLLKRIVYFLPRYSLPRPLTPAEIIEDCEMYDLEEIEYLGEEHFQPPPEQTSPDDIAMIMYTSGTTGAPKGVLLSHKNLLAASASQYEIVEPYCPLDGDAVYIGYLPLAHVLEVDAELCCLSAGIRIGYSSPLTLTDQASKIKQNARGDCAVLNPTVIAVVPAIMDRIYKAVKTRIERSSELSRALFEFVYEEKRRRLEEGYSTPFLNRLIFRNIRNVLGERLRLVLCGGAPLSPDTQRFMTICFCCPVSQGYGLTETSGGGTLSPGDDLSTGRVGPPLSCNDIMLRDWAEGDYTVDSKPYPQGEILISGANVSSGYLNNPEKTAEDFVQIGNRIWFCTGDIGEFHPDGALQIIDRKKDLVKLQHGEYVSLSKVETAILTCPLVEFVCVICNSYHSFVVALIVPNKKNLVHFAASKLGIEEASADDLCDNQQVVDRVLREVQNHSKQQKLEKVEIPKKIHLCKENWSSESGMLTEALKLKRKEIYTAYKDVIGLLYTA</sequence>
<feature type="domain" description="AMP-dependent synthetase/ligase" evidence="9">
    <location>
        <begin position="189"/>
        <end position="608"/>
    </location>
</feature>
<feature type="region of interest" description="Disordered" evidence="8">
    <location>
        <begin position="21"/>
        <end position="41"/>
    </location>
</feature>
<comment type="similarity">
    <text evidence="1">Belongs to the ATP-dependent AMP-binding enzyme family.</text>
</comment>
<dbReference type="Proteomes" id="UP000046395">
    <property type="component" value="Unassembled WGS sequence"/>
</dbReference>
<evidence type="ECO:0000256" key="8">
    <source>
        <dbReference type="SAM" id="MobiDB-lite"/>
    </source>
</evidence>
<dbReference type="GO" id="GO:0005811">
    <property type="term" value="C:lipid droplet"/>
    <property type="evidence" value="ECO:0007669"/>
    <property type="project" value="TreeGrafter"/>
</dbReference>
<dbReference type="SUPFAM" id="SSF56801">
    <property type="entry name" value="Acetyl-CoA synthetase-like"/>
    <property type="match status" value="1"/>
</dbReference>
<evidence type="ECO:0000259" key="9">
    <source>
        <dbReference type="Pfam" id="PF00501"/>
    </source>
</evidence>
<accession>A0A5S6R122</accession>
<dbReference type="GO" id="GO:0035336">
    <property type="term" value="P:long-chain fatty-acyl-CoA metabolic process"/>
    <property type="evidence" value="ECO:0007669"/>
    <property type="project" value="TreeGrafter"/>
</dbReference>
<dbReference type="InterPro" id="IPR000873">
    <property type="entry name" value="AMP-dep_synth/lig_dom"/>
</dbReference>
<evidence type="ECO:0000313" key="11">
    <source>
        <dbReference type="WBParaSite" id="TMUE_3000013113.1"/>
    </source>
</evidence>
<dbReference type="GO" id="GO:0030182">
    <property type="term" value="P:neuron differentiation"/>
    <property type="evidence" value="ECO:0007669"/>
    <property type="project" value="TreeGrafter"/>
</dbReference>
<evidence type="ECO:0000313" key="10">
    <source>
        <dbReference type="Proteomes" id="UP000046395"/>
    </source>
</evidence>
<name>A0A5S6R122_TRIMR</name>
<dbReference type="PANTHER" id="PTHR43272:SF83">
    <property type="entry name" value="ACYL-COA SYNTHETASE LONG-CHAIN, ISOFORM J"/>
    <property type="match status" value="1"/>
</dbReference>
<dbReference type="InterPro" id="IPR020845">
    <property type="entry name" value="AMP-binding_CS"/>
</dbReference>
<comment type="catalytic activity">
    <reaction evidence="7">
        <text>a long-chain fatty acid + ATP + CoA = a long-chain fatty acyl-CoA + AMP + diphosphate</text>
        <dbReference type="Rhea" id="RHEA:15421"/>
        <dbReference type="ChEBI" id="CHEBI:30616"/>
        <dbReference type="ChEBI" id="CHEBI:33019"/>
        <dbReference type="ChEBI" id="CHEBI:57287"/>
        <dbReference type="ChEBI" id="CHEBI:57560"/>
        <dbReference type="ChEBI" id="CHEBI:83139"/>
        <dbReference type="ChEBI" id="CHEBI:456215"/>
        <dbReference type="EC" id="6.2.1.3"/>
    </reaction>
</comment>
<dbReference type="EC" id="6.2.1.3" evidence="6"/>
<keyword evidence="5" id="KW-0067">ATP-binding</keyword>
<dbReference type="Pfam" id="PF00501">
    <property type="entry name" value="AMP-binding"/>
    <property type="match status" value="1"/>
</dbReference>
<reference evidence="11" key="1">
    <citation type="submission" date="2019-12" db="UniProtKB">
        <authorList>
            <consortium name="WormBaseParasite"/>
        </authorList>
    </citation>
    <scope>IDENTIFICATION</scope>
</reference>
<evidence type="ECO:0000256" key="7">
    <source>
        <dbReference type="ARBA" id="ARBA00036813"/>
    </source>
</evidence>
<evidence type="ECO:0000256" key="5">
    <source>
        <dbReference type="ARBA" id="ARBA00022840"/>
    </source>
</evidence>
<dbReference type="PANTHER" id="PTHR43272">
    <property type="entry name" value="LONG-CHAIN-FATTY-ACID--COA LIGASE"/>
    <property type="match status" value="1"/>
</dbReference>
<protein>
    <recommendedName>
        <fullName evidence="6">long-chain-fatty-acid--CoA ligase</fullName>
        <ecNumber evidence="6">6.2.1.3</ecNumber>
    </recommendedName>
</protein>
<dbReference type="InterPro" id="IPR042099">
    <property type="entry name" value="ANL_N_sf"/>
</dbReference>
<evidence type="ECO:0000256" key="4">
    <source>
        <dbReference type="ARBA" id="ARBA00022832"/>
    </source>
</evidence>
<proteinExistence type="inferred from homology"/>
<evidence type="ECO:0000256" key="6">
    <source>
        <dbReference type="ARBA" id="ARBA00026121"/>
    </source>
</evidence>
<dbReference type="PROSITE" id="PS00455">
    <property type="entry name" value="AMP_BINDING"/>
    <property type="match status" value="1"/>
</dbReference>
<dbReference type="GO" id="GO:0004467">
    <property type="term" value="F:long-chain fatty acid-CoA ligase activity"/>
    <property type="evidence" value="ECO:0007669"/>
    <property type="project" value="UniProtKB-EC"/>
</dbReference>
<keyword evidence="4" id="KW-0276">Fatty acid metabolism</keyword>
<evidence type="ECO:0000256" key="1">
    <source>
        <dbReference type="ARBA" id="ARBA00006432"/>
    </source>
</evidence>
<dbReference type="Gene3D" id="3.40.50.12780">
    <property type="entry name" value="N-terminal domain of ligase-like"/>
    <property type="match status" value="1"/>
</dbReference>
<dbReference type="STRING" id="70415.A0A5S6R122"/>
<evidence type="ECO:0000256" key="2">
    <source>
        <dbReference type="ARBA" id="ARBA00022598"/>
    </source>
</evidence>
<dbReference type="GO" id="GO:0005886">
    <property type="term" value="C:plasma membrane"/>
    <property type="evidence" value="ECO:0007669"/>
    <property type="project" value="TreeGrafter"/>
</dbReference>
<keyword evidence="3" id="KW-0547">Nucleotide-binding</keyword>
<keyword evidence="2" id="KW-0436">Ligase</keyword>
<dbReference type="AlphaFoldDB" id="A0A5S6R122"/>
<evidence type="ECO:0000256" key="3">
    <source>
        <dbReference type="ARBA" id="ARBA00022741"/>
    </source>
</evidence>
<organism evidence="10 11">
    <name type="scientific">Trichuris muris</name>
    <name type="common">Mouse whipworm</name>
    <dbReference type="NCBI Taxonomy" id="70415"/>
    <lineage>
        <taxon>Eukaryota</taxon>
        <taxon>Metazoa</taxon>
        <taxon>Ecdysozoa</taxon>
        <taxon>Nematoda</taxon>
        <taxon>Enoplea</taxon>
        <taxon>Dorylaimia</taxon>
        <taxon>Trichinellida</taxon>
        <taxon>Trichuridae</taxon>
        <taxon>Trichuris</taxon>
    </lineage>
</organism>
<keyword evidence="10" id="KW-1185">Reference proteome</keyword>
<dbReference type="GO" id="GO:0005524">
    <property type="term" value="F:ATP binding"/>
    <property type="evidence" value="ECO:0007669"/>
    <property type="project" value="UniProtKB-KW"/>
</dbReference>
<dbReference type="GO" id="GO:0005783">
    <property type="term" value="C:endoplasmic reticulum"/>
    <property type="evidence" value="ECO:0007669"/>
    <property type="project" value="TreeGrafter"/>
</dbReference>
<dbReference type="WBParaSite" id="TMUE_3000013113.1">
    <property type="protein sequence ID" value="TMUE_3000013113.1"/>
    <property type="gene ID" value="WBGene00285131"/>
</dbReference>